<organism evidence="1">
    <name type="scientific">human gut metagenome</name>
    <dbReference type="NCBI Taxonomy" id="408170"/>
    <lineage>
        <taxon>unclassified sequences</taxon>
        <taxon>metagenomes</taxon>
        <taxon>organismal metagenomes</taxon>
    </lineage>
</organism>
<name>W1XQ57_9ZZZZ</name>
<dbReference type="AlphaFoldDB" id="W1XQ57"/>
<proteinExistence type="predicted"/>
<evidence type="ECO:0000313" key="1">
    <source>
        <dbReference type="EMBL" id="ETJ32347.1"/>
    </source>
</evidence>
<gene>
    <name evidence="1" type="ORF">Q604_UNBC13191G0001</name>
</gene>
<protein>
    <submittedName>
        <fullName evidence="1">Three-deoxy-D-manno-octulosonic-acid transferase protein</fullName>
    </submittedName>
</protein>
<dbReference type="EMBL" id="AZMM01013191">
    <property type="protein sequence ID" value="ETJ32347.1"/>
    <property type="molecule type" value="Genomic_DNA"/>
</dbReference>
<sequence>TEFATVSNEEKQSLLEEFGFGNNHPIIIAGSTHKGEEETIFETFKQVLQELVYHVLPVREYYGPQFSQENHQQK</sequence>
<keyword evidence="1" id="KW-0808">Transferase</keyword>
<feature type="non-terminal residue" evidence="1">
    <location>
        <position position="1"/>
    </location>
</feature>
<dbReference type="GO" id="GO:0016740">
    <property type="term" value="F:transferase activity"/>
    <property type="evidence" value="ECO:0007669"/>
    <property type="project" value="UniProtKB-KW"/>
</dbReference>
<comment type="caution">
    <text evidence="1">The sequence shown here is derived from an EMBL/GenBank/DDBJ whole genome shotgun (WGS) entry which is preliminary data.</text>
</comment>
<reference evidence="1" key="1">
    <citation type="submission" date="2013-12" db="EMBL/GenBank/DDBJ databases">
        <title>A Varibaculum cambriense genome reconstructed from a premature infant gut community with otherwise low bacterial novelty that shifts toward anaerobic metabolism during the third week of life.</title>
        <authorList>
            <person name="Brown C.T."/>
            <person name="Sharon I."/>
            <person name="Thomas B.C."/>
            <person name="Castelle C.J."/>
            <person name="Morowitz M.J."/>
            <person name="Banfield J.F."/>
        </authorList>
    </citation>
    <scope>NUCLEOTIDE SEQUENCE</scope>
</reference>
<dbReference type="Gene3D" id="3.40.50.2000">
    <property type="entry name" value="Glycogen Phosphorylase B"/>
    <property type="match status" value="1"/>
</dbReference>
<accession>W1XQ57</accession>